<name>A0A0G0BA26_9BACT</name>
<evidence type="ECO:0000256" key="1">
    <source>
        <dbReference type="SAM" id="MobiDB-lite"/>
    </source>
</evidence>
<proteinExistence type="predicted"/>
<evidence type="ECO:0000313" key="2">
    <source>
        <dbReference type="EMBL" id="KKP60616.1"/>
    </source>
</evidence>
<dbReference type="STRING" id="1618477.UR54_C0010G0009"/>
<reference evidence="2 3" key="1">
    <citation type="journal article" date="2015" name="Nature">
        <title>rRNA introns, odd ribosomes, and small enigmatic genomes across a large radiation of phyla.</title>
        <authorList>
            <person name="Brown C.T."/>
            <person name="Hug L.A."/>
            <person name="Thomas B.C."/>
            <person name="Sharon I."/>
            <person name="Castelle C.J."/>
            <person name="Singh A."/>
            <person name="Wilkins M.J."/>
            <person name="Williams K.H."/>
            <person name="Banfield J.F."/>
        </authorList>
    </citation>
    <scope>NUCLEOTIDE SEQUENCE [LARGE SCALE GENOMIC DNA]</scope>
</reference>
<dbReference type="Proteomes" id="UP000034688">
    <property type="component" value="Unassembled WGS sequence"/>
</dbReference>
<sequence>MGPNTPEQPPRKNMQEQARATAEQIIADMRANHQSEVARINLIKDDNERLRARALLEQQEVEKIRSKMSEQIRDAADTSQADRPEDKQKKAEKAKHIFLEAKALGDEGVKVGDAKSQQVVNKIVEYMKNGQITDEGALVLERNIGKDLLNGIVFSKPGEPPSTFEKNLRIAYESDPIATAPLLRDLGENQDVFGYEGTPQDLLNKIGMDTPESDPQKALTPEQQQMIDEAQGENSPNAFVRDKISYYQSRFTGEQLNLIEAFYSPEKFVDYMEHLSDGDDNGGKNFLKKAEVQERKQEIEHHIKEYYNKNNRPLSEGELKDQVEKHWGEEVSEMMNWKVSDIINQLFLELQQKSPHKFYEQIMQEDIFQGPAMIQKRIQTAINSLMTKVDQIEGKDTELAKRIKNLKLYRHAVKPHVIEERSKDPNDPNKNIYPRVKPIPYGESIGLGEFIEYVNMTIDHTIHKTEFFHNSRAIYKHPPGEKGFYHQLGEFAEQLQGTDIEEILLLPDGQYVLEAYQLYEKMLQEDFAQMDHRHRPDQLTNKLERVNSEIEEEVIEQLRAFYPDLTRQRIKNIVNNAVGISRGMFLTEAEQSAYADPVDSEGKGMVASYSTNDAGSLNAFNPMHTIMRWQGEHNFNSMYFMPVHGEQGAWDHNKAWKNMAKYMDSFYVGKGRGKGKDGLPEEVFADSMMNIGKIGGPGIRKGWRTHQALEGHYVYDEDGTIDAPNTFQAMEAIGYEAIYNFVKLKQAGPGLMKATEKTDPDQVKERRELFKYIYKKYFYDGDPQKYSESEFDNYITSLKEKGKDEAIEKVESDKSLSSGSEQGGWQAKSLEEEIEYQTSNLFLDNMLAHYVAARFPTKFLRIDKNRLHSDGISNWQKIWREFREKGWQISEFDHAMKDLNMAEMLFRRQISGVIREQIRFDPDWRLDKIDEIKDLPWRLNEDKIKELLSENHSEDKNRVNKEFKNQKDIDRAVEVYRQIIAHYKNTEFLDGEGIKQIKKFKFTFGLEDTDLSLMAFRGTGPRMAARAIKDTGSIEQHIIPWIIQMPLLLNEIAISGKHDFEPIIKYMREAQRAITDINGVPDTYEFIYKLAGTVINYFKRDGMAKPLFGLFRLGQKNSIAAEYAGRSSAVWEWDSRDIDRFCVALESNSLLKNSPYNLQAVGNEGKFSGGKLEDRWIKIPGLKKPIRFGKKRHVDYEFDSLKLRKEHGGDIPAIAWDYVNQFLPLAMAFLLWKYIKDAMDEASGKKKQ</sequence>
<dbReference type="EMBL" id="LBPP01000010">
    <property type="protein sequence ID" value="KKP60616.1"/>
    <property type="molecule type" value="Genomic_DNA"/>
</dbReference>
<accession>A0A0G0BA26</accession>
<protein>
    <submittedName>
        <fullName evidence="2">Uncharacterized protein</fullName>
    </submittedName>
</protein>
<dbReference type="AlphaFoldDB" id="A0A0G0BA26"/>
<feature type="region of interest" description="Disordered" evidence="1">
    <location>
        <begin position="1"/>
        <end position="20"/>
    </location>
</feature>
<gene>
    <name evidence="2" type="ORF">UR54_C0010G0009</name>
</gene>
<comment type="caution">
    <text evidence="2">The sequence shown here is derived from an EMBL/GenBank/DDBJ whole genome shotgun (WGS) entry which is preliminary data.</text>
</comment>
<organism evidence="2 3">
    <name type="scientific">Candidatus Roizmanbacteria bacterium GW2011_GWA2_34_18</name>
    <dbReference type="NCBI Taxonomy" id="1618477"/>
    <lineage>
        <taxon>Bacteria</taxon>
        <taxon>Candidatus Roizmaniibacteriota</taxon>
    </lineage>
</organism>
<evidence type="ECO:0000313" key="3">
    <source>
        <dbReference type="Proteomes" id="UP000034688"/>
    </source>
</evidence>
<feature type="region of interest" description="Disordered" evidence="1">
    <location>
        <begin position="66"/>
        <end position="92"/>
    </location>
</feature>